<protein>
    <submittedName>
        <fullName evidence="2">Uncharacterized protein</fullName>
    </submittedName>
</protein>
<feature type="compositionally biased region" description="Polar residues" evidence="1">
    <location>
        <begin position="10"/>
        <end position="24"/>
    </location>
</feature>
<evidence type="ECO:0000313" key="3">
    <source>
        <dbReference type="Proteomes" id="UP000612055"/>
    </source>
</evidence>
<dbReference type="Proteomes" id="UP000612055">
    <property type="component" value="Unassembled WGS sequence"/>
</dbReference>
<feature type="compositionally biased region" description="Low complexity" evidence="1">
    <location>
        <begin position="553"/>
        <end position="573"/>
    </location>
</feature>
<sequence>MSTGRRKSTRTNNWGNAQEQQKVNNEAKRRASLLNVGDGPLAHSVLEESQAGSILQCYEKYAAGSPLVKQRDTEEAAPGGRATRKRTAALRSAGGAVDDGTDGLGSLEGSQEEAGDAAARATIAAANAKSWEDEGHHVLDLLEPLMAHDVTMPKALQEALQHLVLDAEAHTTPLATRAAALLDRVLEAHPPARMSGGVLVSNANLWDPVSCPWMQPPLRDLPRFSRTLRQGPGLLALAASAHNMLASAVGTAMRQPLPVLACAPAKGDAGDVLLLKYWARILQADAEVRLAAAERSGWNRSAWEGQLRNSLIYRCLETFSGWSDGDVSRPSLIRTLATASLLGHLAASLRIDLTSSPHAPAAAAAAAAARSAAAAAPAAAANASGSAGGAAAGPVAGAAAAAGAGWSPLSALCGPGEVGALCGGLLGCLLRVLAALDRMGAFQRGGAAHGWKNDAVQADLVLGQMLYEKGLYREPEHVMVLLHSLPPASSVRLLSSLLGIAAAKRSEGDDALPPSVRAVADHYGAFTEQGVMRPPPQVRASDALRFLLDLRPGEGSSDGEAGAGSTLTTTTGRQRQRSGGSGGSGSGGGGTWAWVASSFRLNSLPHKAGLGLLVTGLAVAGLRQAEAEQRAAAEEEEDWAGAAEAEWGAEAEAVAGLYQRAAERLAAEKGGGAGGVAGVEGGVVGLAARCAERMAARVLRGAGPAGRGA</sequence>
<evidence type="ECO:0000256" key="1">
    <source>
        <dbReference type="SAM" id="MobiDB-lite"/>
    </source>
</evidence>
<evidence type="ECO:0000313" key="2">
    <source>
        <dbReference type="EMBL" id="KAG2494418.1"/>
    </source>
</evidence>
<proteinExistence type="predicted"/>
<reference evidence="2" key="1">
    <citation type="journal article" date="2020" name="bioRxiv">
        <title>Comparative genomics of Chlamydomonas.</title>
        <authorList>
            <person name="Craig R.J."/>
            <person name="Hasan A.R."/>
            <person name="Ness R.W."/>
            <person name="Keightley P.D."/>
        </authorList>
    </citation>
    <scope>NUCLEOTIDE SEQUENCE</scope>
    <source>
        <strain evidence="2">CCAP 11/70</strain>
    </source>
</reference>
<dbReference type="EMBL" id="JAEHOE010000031">
    <property type="protein sequence ID" value="KAG2494418.1"/>
    <property type="molecule type" value="Genomic_DNA"/>
</dbReference>
<comment type="caution">
    <text evidence="2">The sequence shown here is derived from an EMBL/GenBank/DDBJ whole genome shotgun (WGS) entry which is preliminary data.</text>
</comment>
<feature type="compositionally biased region" description="Gly residues" evidence="1">
    <location>
        <begin position="579"/>
        <end position="588"/>
    </location>
</feature>
<gene>
    <name evidence="2" type="ORF">HYH03_007470</name>
</gene>
<dbReference type="OrthoDB" id="548890at2759"/>
<keyword evidence="3" id="KW-1185">Reference proteome</keyword>
<feature type="region of interest" description="Disordered" evidence="1">
    <location>
        <begin position="66"/>
        <end position="115"/>
    </location>
</feature>
<dbReference type="AlphaFoldDB" id="A0A835Y1W8"/>
<feature type="region of interest" description="Disordered" evidence="1">
    <location>
        <begin position="1"/>
        <end position="31"/>
    </location>
</feature>
<accession>A0A835Y1W8</accession>
<name>A0A835Y1W8_9CHLO</name>
<feature type="region of interest" description="Disordered" evidence="1">
    <location>
        <begin position="552"/>
        <end position="588"/>
    </location>
</feature>
<organism evidence="2 3">
    <name type="scientific">Edaphochlamys debaryana</name>
    <dbReference type="NCBI Taxonomy" id="47281"/>
    <lineage>
        <taxon>Eukaryota</taxon>
        <taxon>Viridiplantae</taxon>
        <taxon>Chlorophyta</taxon>
        <taxon>core chlorophytes</taxon>
        <taxon>Chlorophyceae</taxon>
        <taxon>CS clade</taxon>
        <taxon>Chlamydomonadales</taxon>
        <taxon>Chlamydomonadales incertae sedis</taxon>
        <taxon>Edaphochlamys</taxon>
    </lineage>
</organism>